<dbReference type="PANTHER" id="PTHR15503:SF45">
    <property type="entry name" value="RNA-DIRECTED DNA POLYMERASE HOMOLOG"/>
    <property type="match status" value="1"/>
</dbReference>
<dbReference type="InterPro" id="IPR032567">
    <property type="entry name" value="RTL1-rel"/>
</dbReference>
<dbReference type="CDD" id="cd00303">
    <property type="entry name" value="retropepsin_like"/>
    <property type="match status" value="1"/>
</dbReference>
<reference evidence="4" key="2">
    <citation type="journal article" date="2019" name="Plant Physiol.">
        <title>A HORT1 Retrotransposon Insertion in the PeMYB11 Promoter Causes Harlequin/Black Flowers in Phalaenopsis Orchids.</title>
        <authorList>
            <person name="Hsu CC"/>
            <person name="Su CJ"/>
            <person name="Jeng MF"/>
            <person name="Chen WH"/>
            <person name="Chen HH."/>
        </authorList>
    </citation>
    <scope>NUCLEOTIDE SEQUENCE</scope>
</reference>
<dbReference type="InterPro" id="IPR005162">
    <property type="entry name" value="Retrotrans_gag_dom"/>
</dbReference>
<feature type="domain" description="Retrotransposon gag" evidence="3">
    <location>
        <begin position="200"/>
        <end position="293"/>
    </location>
</feature>
<evidence type="ECO:0000256" key="2">
    <source>
        <dbReference type="SAM" id="MobiDB-lite"/>
    </source>
</evidence>
<name>A0A4P8VTG9_PHAEQ</name>
<dbReference type="SMR" id="A0A4P8VTG9"/>
<dbReference type="Pfam" id="PF13975">
    <property type="entry name" value="gag-asp_proteas"/>
    <property type="match status" value="1"/>
</dbReference>
<protein>
    <recommendedName>
        <fullName evidence="3">Retrotransposon gag domain-containing protein</fullName>
    </recommendedName>
</protein>
<feature type="compositionally biased region" description="Basic and acidic residues" evidence="2">
    <location>
        <begin position="1"/>
        <end position="11"/>
    </location>
</feature>
<dbReference type="Pfam" id="PF03732">
    <property type="entry name" value="Retrotrans_gag"/>
    <property type="match status" value="1"/>
</dbReference>
<feature type="region of interest" description="Disordered" evidence="2">
    <location>
        <begin position="1"/>
        <end position="41"/>
    </location>
</feature>
<evidence type="ECO:0000256" key="1">
    <source>
        <dbReference type="SAM" id="Coils"/>
    </source>
</evidence>
<dbReference type="AlphaFoldDB" id="A0A4P8VTG9"/>
<feature type="region of interest" description="Disordered" evidence="2">
    <location>
        <begin position="323"/>
        <end position="365"/>
    </location>
</feature>
<keyword evidence="1" id="KW-0175">Coiled coil</keyword>
<organism evidence="4">
    <name type="scientific">Phalaenopsis equestris</name>
    <name type="common">Moth orchid</name>
    <dbReference type="NCBI Taxonomy" id="78828"/>
    <lineage>
        <taxon>Eukaryota</taxon>
        <taxon>Viridiplantae</taxon>
        <taxon>Streptophyta</taxon>
        <taxon>Embryophyta</taxon>
        <taxon>Tracheophyta</taxon>
        <taxon>Spermatophyta</taxon>
        <taxon>Magnoliopsida</taxon>
        <taxon>Liliopsida</taxon>
        <taxon>Asparagales</taxon>
        <taxon>Orchidaceae</taxon>
        <taxon>Epidendroideae</taxon>
        <taxon>Vandeae</taxon>
        <taxon>Aeridinae</taxon>
        <taxon>Phalaenopsis</taxon>
    </lineage>
</organism>
<dbReference type="EMBL" id="MH670730">
    <property type="protein sequence ID" value="QCS14309.1"/>
    <property type="molecule type" value="Genomic_DNA"/>
</dbReference>
<feature type="compositionally biased region" description="Polar residues" evidence="2">
    <location>
        <begin position="13"/>
        <end position="23"/>
    </location>
</feature>
<sequence>MAKNVKEHVMESEATNVESSQGRGRQEQRDPVAPKPHGRSKEIMLSLDSRLARMEEAMNGMEGQVEELGQRADGLEEEDVTIHSTIRDMMLQLEETLMGQVAKLREDFMGKLQEVQSAYKEEMSDIRASFEEMRGDISLCKKALASSTSHPTFEARRIEVPKPMSFGGTRNAKEVDNFLWGLEQYFGAMGIADEDAKIQFASLYLSDIAMLWWRRRKGDVERGLCTMSTFNDFKRELKKQFYPENAEDVARARLRRLKQEGLIQGYIKEFTSLVLEIPDISDKDALFNFMDELQHWAKTELRRRGVQDLATAIAVAESLVDYSKEPRRPEDMKSGNSKGGDDKGKNKEEKRRESTPTKARDKWKAKNKQYQNRCFLCEGPHWARDCPQKKALNSLLASHKEESDRENDMEARVGSLQQLNAMQAPTKPHGKGLLFVEMTIGGKTTMTMINTGVSHNFISSNEAKRLGLQMTKGGGSIKVINSAEMSIDGVAKGVKTNIGAWSGNIDFSVIPLDDYKVVLGMNFLEQTRAFPMSFANSLCITEGSLACSIPIIRLSKQGS</sequence>
<accession>A0A4P8VTG9</accession>
<dbReference type="PANTHER" id="PTHR15503">
    <property type="entry name" value="LDOC1 RELATED"/>
    <property type="match status" value="1"/>
</dbReference>
<proteinExistence type="predicted"/>
<feature type="compositionally biased region" description="Basic and acidic residues" evidence="2">
    <location>
        <begin position="323"/>
        <end position="364"/>
    </location>
</feature>
<evidence type="ECO:0000259" key="3">
    <source>
        <dbReference type="Pfam" id="PF03732"/>
    </source>
</evidence>
<reference evidence="4" key="1">
    <citation type="submission" date="2018-07" db="EMBL/GenBank/DDBJ databases">
        <authorList>
            <person name="Hsu C.-C."/>
            <person name="Su C.-J."/>
            <person name="Chen W.-H."/>
            <person name="Chen H.-H."/>
        </authorList>
    </citation>
    <scope>NUCLEOTIDE SEQUENCE</scope>
</reference>
<dbReference type="InterPro" id="IPR021109">
    <property type="entry name" value="Peptidase_aspartic_dom_sf"/>
</dbReference>
<dbReference type="Gene3D" id="2.40.70.10">
    <property type="entry name" value="Acid Proteases"/>
    <property type="match status" value="1"/>
</dbReference>
<evidence type="ECO:0000313" key="4">
    <source>
        <dbReference type="EMBL" id="QCS14309.1"/>
    </source>
</evidence>
<dbReference type="SUPFAM" id="SSF50630">
    <property type="entry name" value="Acid proteases"/>
    <property type="match status" value="1"/>
</dbReference>
<feature type="coiled-coil region" evidence="1">
    <location>
        <begin position="51"/>
        <end position="78"/>
    </location>
</feature>